<dbReference type="EMBL" id="KL969136">
    <property type="protein sequence ID" value="KFK24393.1"/>
    <property type="molecule type" value="Genomic_DNA"/>
</dbReference>
<keyword evidence="4" id="KW-0862">Zinc</keyword>
<comment type="similarity">
    <text evidence="1">Belongs to the metallo-beta-lactamase superfamily.</text>
</comment>
<dbReference type="InterPro" id="IPR036866">
    <property type="entry name" value="RibonucZ/Hydroxyglut_hydro"/>
</dbReference>
<organism evidence="6 7">
    <name type="scientific">Arabis alpina</name>
    <name type="common">Alpine rock-cress</name>
    <dbReference type="NCBI Taxonomy" id="50452"/>
    <lineage>
        <taxon>Eukaryota</taxon>
        <taxon>Viridiplantae</taxon>
        <taxon>Streptophyta</taxon>
        <taxon>Embryophyta</taxon>
        <taxon>Tracheophyta</taxon>
        <taxon>Spermatophyta</taxon>
        <taxon>Magnoliopsida</taxon>
        <taxon>eudicotyledons</taxon>
        <taxon>Gunneridae</taxon>
        <taxon>Pentapetalae</taxon>
        <taxon>rosids</taxon>
        <taxon>malvids</taxon>
        <taxon>Brassicales</taxon>
        <taxon>Brassicaceae</taxon>
        <taxon>Arabideae</taxon>
        <taxon>Arabis</taxon>
    </lineage>
</organism>
<dbReference type="Pfam" id="PF00753">
    <property type="entry name" value="Lactamase_B"/>
    <property type="match status" value="1"/>
</dbReference>
<dbReference type="OrthoDB" id="10250730at2759"/>
<evidence type="ECO:0000256" key="2">
    <source>
        <dbReference type="ARBA" id="ARBA00022723"/>
    </source>
</evidence>
<evidence type="ECO:0000256" key="1">
    <source>
        <dbReference type="ARBA" id="ARBA00007749"/>
    </source>
</evidence>
<evidence type="ECO:0000256" key="4">
    <source>
        <dbReference type="ARBA" id="ARBA00022833"/>
    </source>
</evidence>
<dbReference type="SUPFAM" id="SSF56281">
    <property type="entry name" value="Metallo-hydrolase/oxidoreductase"/>
    <property type="match status" value="1"/>
</dbReference>
<dbReference type="GO" id="GO:0046872">
    <property type="term" value="F:metal ion binding"/>
    <property type="evidence" value="ECO:0007669"/>
    <property type="project" value="UniProtKB-KW"/>
</dbReference>
<dbReference type="PANTHER" id="PTHR42978">
    <property type="entry name" value="QUORUM-QUENCHING LACTONASE YTNP-RELATED-RELATED"/>
    <property type="match status" value="1"/>
</dbReference>
<evidence type="ECO:0000256" key="3">
    <source>
        <dbReference type="ARBA" id="ARBA00022801"/>
    </source>
</evidence>
<keyword evidence="2" id="KW-0479">Metal-binding</keyword>
<protein>
    <recommendedName>
        <fullName evidence="5">Metallo-beta-lactamase domain-containing protein</fullName>
    </recommendedName>
</protein>
<dbReference type="AlphaFoldDB" id="A0A087G3E1"/>
<keyword evidence="7" id="KW-1185">Reference proteome</keyword>
<dbReference type="Gramene" id="KFK24393">
    <property type="protein sequence ID" value="KFK24393"/>
    <property type="gene ID" value="AALP_AAs61004U000100"/>
</dbReference>
<dbReference type="InterPro" id="IPR051013">
    <property type="entry name" value="MBL_superfamily_lactonases"/>
</dbReference>
<evidence type="ECO:0000313" key="7">
    <source>
        <dbReference type="Proteomes" id="UP000029120"/>
    </source>
</evidence>
<feature type="domain" description="Metallo-beta-lactamase" evidence="5">
    <location>
        <begin position="48"/>
        <end position="106"/>
    </location>
</feature>
<evidence type="ECO:0000259" key="5">
    <source>
        <dbReference type="Pfam" id="PF00753"/>
    </source>
</evidence>
<accession>A0A087G3E1</accession>
<proteinExistence type="inferred from homology"/>
<feature type="non-terminal residue" evidence="6">
    <location>
        <position position="106"/>
    </location>
</feature>
<dbReference type="PANTHER" id="PTHR42978:SF6">
    <property type="entry name" value="QUORUM-QUENCHING LACTONASE YTNP-RELATED"/>
    <property type="match status" value="1"/>
</dbReference>
<name>A0A087G3E1_ARAAL</name>
<dbReference type="Gene3D" id="3.60.15.10">
    <property type="entry name" value="Ribonuclease Z/Hydroxyacylglutathione hydrolase-like"/>
    <property type="match status" value="1"/>
</dbReference>
<sequence length="106" mass="11199">MMLGKLRITAVSDGTVTIPLDKLLTHISTDKMRQQLANDAMTPQAETSINAFVIDNGQQRVLVDAGAGDLFGHNGGHLLDNLAAAGYPAETIDAVLLTHIHADHSG</sequence>
<keyword evidence="3" id="KW-0378">Hydrolase</keyword>
<reference evidence="7" key="1">
    <citation type="journal article" date="2015" name="Nat. Plants">
        <title>Genome expansion of Arabis alpina linked with retrotransposition and reduced symmetric DNA methylation.</title>
        <authorList>
            <person name="Willing E.M."/>
            <person name="Rawat V."/>
            <person name="Mandakova T."/>
            <person name="Maumus F."/>
            <person name="James G.V."/>
            <person name="Nordstroem K.J."/>
            <person name="Becker C."/>
            <person name="Warthmann N."/>
            <person name="Chica C."/>
            <person name="Szarzynska B."/>
            <person name="Zytnicki M."/>
            <person name="Albani M.C."/>
            <person name="Kiefer C."/>
            <person name="Bergonzi S."/>
            <person name="Castaings L."/>
            <person name="Mateos J.L."/>
            <person name="Berns M.C."/>
            <person name="Bujdoso N."/>
            <person name="Piofczyk T."/>
            <person name="de Lorenzo L."/>
            <person name="Barrero-Sicilia C."/>
            <person name="Mateos I."/>
            <person name="Piednoel M."/>
            <person name="Hagmann J."/>
            <person name="Chen-Min-Tao R."/>
            <person name="Iglesias-Fernandez R."/>
            <person name="Schuster S.C."/>
            <person name="Alonso-Blanco C."/>
            <person name="Roudier F."/>
            <person name="Carbonero P."/>
            <person name="Paz-Ares J."/>
            <person name="Davis S.J."/>
            <person name="Pecinka A."/>
            <person name="Quesneville H."/>
            <person name="Colot V."/>
            <person name="Lysak M.A."/>
            <person name="Weigel D."/>
            <person name="Coupland G."/>
            <person name="Schneeberger K."/>
        </authorList>
    </citation>
    <scope>NUCLEOTIDE SEQUENCE [LARGE SCALE GENOMIC DNA]</scope>
    <source>
        <strain evidence="7">cv. Pajares</strain>
    </source>
</reference>
<evidence type="ECO:0000313" key="6">
    <source>
        <dbReference type="EMBL" id="KFK24393.1"/>
    </source>
</evidence>
<dbReference type="InterPro" id="IPR001279">
    <property type="entry name" value="Metallo-B-lactamas"/>
</dbReference>
<dbReference type="Proteomes" id="UP000029120">
    <property type="component" value="Unassembled WGS sequence"/>
</dbReference>
<dbReference type="GO" id="GO:0016787">
    <property type="term" value="F:hydrolase activity"/>
    <property type="evidence" value="ECO:0007669"/>
    <property type="project" value="UniProtKB-KW"/>
</dbReference>
<gene>
    <name evidence="6" type="ORF">AALP_AAs61004U000100</name>
</gene>